<feature type="non-terminal residue" evidence="1">
    <location>
        <position position="1"/>
    </location>
</feature>
<accession>X1CDS8</accession>
<evidence type="ECO:0000313" key="1">
    <source>
        <dbReference type="EMBL" id="GAH06426.1"/>
    </source>
</evidence>
<organism evidence="1">
    <name type="scientific">marine sediment metagenome</name>
    <dbReference type="NCBI Taxonomy" id="412755"/>
    <lineage>
        <taxon>unclassified sequences</taxon>
        <taxon>metagenomes</taxon>
        <taxon>ecological metagenomes</taxon>
    </lineage>
</organism>
<reference evidence="1" key="1">
    <citation type="journal article" date="2014" name="Front. Microbiol.">
        <title>High frequency of phylogenetically diverse reductive dehalogenase-homologous genes in deep subseafloor sedimentary metagenomes.</title>
        <authorList>
            <person name="Kawai M."/>
            <person name="Futagami T."/>
            <person name="Toyoda A."/>
            <person name="Takaki Y."/>
            <person name="Nishi S."/>
            <person name="Hori S."/>
            <person name="Arai W."/>
            <person name="Tsubouchi T."/>
            <person name="Morono Y."/>
            <person name="Uchiyama I."/>
            <person name="Ito T."/>
            <person name="Fujiyama A."/>
            <person name="Inagaki F."/>
            <person name="Takami H."/>
        </authorList>
    </citation>
    <scope>NUCLEOTIDE SEQUENCE</scope>
    <source>
        <strain evidence="1">Expedition CK06-06</strain>
    </source>
</reference>
<comment type="caution">
    <text evidence="1">The sequence shown here is derived from an EMBL/GenBank/DDBJ whole genome shotgun (WGS) entry which is preliminary data.</text>
</comment>
<name>X1CDS8_9ZZZZ</name>
<proteinExistence type="predicted"/>
<gene>
    <name evidence="1" type="ORF">S01H4_59121</name>
</gene>
<dbReference type="EMBL" id="BART01034627">
    <property type="protein sequence ID" value="GAH06426.1"/>
    <property type="molecule type" value="Genomic_DNA"/>
</dbReference>
<dbReference type="AlphaFoldDB" id="X1CDS8"/>
<protein>
    <submittedName>
        <fullName evidence="1">Uncharacterized protein</fullName>
    </submittedName>
</protein>
<sequence length="207" mass="24362">KGREKPLPLFFFRGDPSLKYKSGRKMKKIIRITAVLLLSVSLFSFDFNKDLEKKYNLKAEKDKKSGITWFKHNSCVKASSRIYLYFGITKKKGLVLRMVINYFDEDRLFINKYIFTIEDEEHILTPREQIQFIEAEELTCEYYDVMINQDEFALLQKIAQAEEVKLRYVGAKGFKRVKIHKKAKTALEDVLNAIQEVAAHIQEQHDK</sequence>